<dbReference type="Proteomes" id="UP000009131">
    <property type="component" value="Unassembled WGS sequence"/>
</dbReference>
<reference evidence="1 2" key="1">
    <citation type="journal article" date="2011" name="J. Gen. Appl. Microbiol.">
        <title>Draft genome sequencing of the enigmatic basidiomycete Mixia osmundae.</title>
        <authorList>
            <person name="Nishida H."/>
            <person name="Nagatsuka Y."/>
            <person name="Sugiyama J."/>
        </authorList>
    </citation>
    <scope>NUCLEOTIDE SEQUENCE [LARGE SCALE GENOMIC DNA]</scope>
    <source>
        <strain evidence="2">CBS 9802 / IAM 14324 / JCM 22182 / KY 12970</strain>
    </source>
</reference>
<evidence type="ECO:0008006" key="3">
    <source>
        <dbReference type="Google" id="ProtNLM"/>
    </source>
</evidence>
<proteinExistence type="predicted"/>
<dbReference type="InParanoid" id="G7E2L8"/>
<name>G7E2L8_MIXOS</name>
<reference evidence="1 2" key="2">
    <citation type="journal article" date="2012" name="Open Biol.">
        <title>Characteristics of nucleosomes and linker DNA regions on the genome of the basidiomycete Mixia osmundae revealed by mono- and dinucleosome mapping.</title>
        <authorList>
            <person name="Nishida H."/>
            <person name="Kondo S."/>
            <person name="Matsumoto T."/>
            <person name="Suzuki Y."/>
            <person name="Yoshikawa H."/>
            <person name="Taylor T.D."/>
            <person name="Sugiyama J."/>
        </authorList>
    </citation>
    <scope>NUCLEOTIDE SEQUENCE [LARGE SCALE GENOMIC DNA]</scope>
    <source>
        <strain evidence="2">CBS 9802 / IAM 14324 / JCM 22182 / KY 12970</strain>
    </source>
</reference>
<dbReference type="AlphaFoldDB" id="G7E2L8"/>
<sequence>MLTNLRGASVNLRFRYSHTLGDSQPEESLETNKTVLADKSDEARLACLFVWAAIIPRKVFIDIISEAARCFLLDQFTWPPLREREWLEIVRRRFTRHQYRQYLALATPRDPARAFFARQLRSMQDGAVDGPMVHFMILHRKDRLTLNRIASRQFHPADIFEAMRRQTNLAARQTVVITLDDTRPDFTIEAHFTYGSRDSFMFNPHAGSLLSQSRSVIQTHGVGKSPHCQPLGDVLIYGRIRPSGRPANTIQSRALSICSADVFCLVPDLSDQVKVENGFGFL</sequence>
<organism evidence="1 2">
    <name type="scientific">Mixia osmundae (strain CBS 9802 / IAM 14324 / JCM 22182 / KY 12970)</name>
    <dbReference type="NCBI Taxonomy" id="764103"/>
    <lineage>
        <taxon>Eukaryota</taxon>
        <taxon>Fungi</taxon>
        <taxon>Dikarya</taxon>
        <taxon>Basidiomycota</taxon>
        <taxon>Pucciniomycotina</taxon>
        <taxon>Mixiomycetes</taxon>
        <taxon>Mixiales</taxon>
        <taxon>Mixiaceae</taxon>
        <taxon>Mixia</taxon>
    </lineage>
</organism>
<keyword evidence="2" id="KW-1185">Reference proteome</keyword>
<evidence type="ECO:0000313" key="1">
    <source>
        <dbReference type="EMBL" id="GAA97078.1"/>
    </source>
</evidence>
<evidence type="ECO:0000313" key="2">
    <source>
        <dbReference type="Proteomes" id="UP000009131"/>
    </source>
</evidence>
<comment type="caution">
    <text evidence="1">The sequence shown here is derived from an EMBL/GenBank/DDBJ whole genome shotgun (WGS) entry which is preliminary data.</text>
</comment>
<protein>
    <recommendedName>
        <fullName evidence="3">F-box domain-containing protein</fullName>
    </recommendedName>
</protein>
<dbReference type="STRING" id="764103.G7E2L8"/>
<dbReference type="EMBL" id="BABT02000110">
    <property type="protein sequence ID" value="GAA97078.1"/>
    <property type="molecule type" value="Genomic_DNA"/>
</dbReference>
<gene>
    <name evidence="1" type="primary">Mo03753</name>
    <name evidence="1" type="ORF">E5Q_03753</name>
</gene>
<dbReference type="HOGENOM" id="CLU_987261_0_0_1"/>
<accession>G7E2L8</accession>
<dbReference type="RefSeq" id="XP_014565502.1">
    <property type="nucleotide sequence ID" value="XM_014710016.1"/>
</dbReference>